<dbReference type="Proteomes" id="UP000676917">
    <property type="component" value="Unassembled WGS sequence"/>
</dbReference>
<name>A0A919X7A4_9BACI</name>
<evidence type="ECO:0000259" key="2">
    <source>
        <dbReference type="Pfam" id="PF03413"/>
    </source>
</evidence>
<reference evidence="3" key="1">
    <citation type="submission" date="2021-03" db="EMBL/GenBank/DDBJ databases">
        <title>Antimicrobial resistance genes in bacteria isolated from Japanese honey, and their potential for conferring macrolide and lincosamide resistance in the American foulbrood pathogen Paenibacillus larvae.</title>
        <authorList>
            <person name="Okamoto M."/>
            <person name="Kumagai M."/>
            <person name="Kanamori H."/>
            <person name="Takamatsu D."/>
        </authorList>
    </citation>
    <scope>NUCLEOTIDE SEQUENCE</scope>
    <source>
        <strain evidence="3">J43TS3</strain>
    </source>
</reference>
<dbReference type="AlphaFoldDB" id="A0A919X7A4"/>
<feature type="chain" id="PRO_5036919312" description="PepSY domain-containing protein" evidence="1">
    <location>
        <begin position="26"/>
        <end position="256"/>
    </location>
</feature>
<feature type="domain" description="PepSY" evidence="2">
    <location>
        <begin position="40"/>
        <end position="94"/>
    </location>
</feature>
<dbReference type="EMBL" id="BORP01000001">
    <property type="protein sequence ID" value="GIO25860.1"/>
    <property type="molecule type" value="Genomic_DNA"/>
</dbReference>
<feature type="domain" description="PepSY" evidence="2">
    <location>
        <begin position="118"/>
        <end position="175"/>
    </location>
</feature>
<sequence length="256" mass="28678">MIKKKLLIGALTFGLIATGVTVATAGTDKVKEDMAENALISIKDAEKIALKKVNGKIKSIELDDENGNPFYEIEVEQKDKEYEIYIDAYTGDIVHMNEDIEDDSEDVEMNQAIASNLISELQAIDIAESVMDGTVTEMELDKSNGQYVYEMELKTDNGQVEIEIDAITGEILRKEVKEKKIVQSSETKSFTEFQKISKLINVDDLKVQLVTDNSSKRIILFLDANGREKYKTIFIKSTNHLKLIEINGGLVFNGKI</sequence>
<organism evidence="3 4">
    <name type="scientific">Ornithinibacillus bavariensis</name>
    <dbReference type="NCBI Taxonomy" id="545502"/>
    <lineage>
        <taxon>Bacteria</taxon>
        <taxon>Bacillati</taxon>
        <taxon>Bacillota</taxon>
        <taxon>Bacilli</taxon>
        <taxon>Bacillales</taxon>
        <taxon>Bacillaceae</taxon>
        <taxon>Ornithinibacillus</taxon>
    </lineage>
</organism>
<protein>
    <recommendedName>
        <fullName evidence="2">PepSY domain-containing protein</fullName>
    </recommendedName>
</protein>
<evidence type="ECO:0000313" key="3">
    <source>
        <dbReference type="EMBL" id="GIO25860.1"/>
    </source>
</evidence>
<comment type="caution">
    <text evidence="3">The sequence shown here is derived from an EMBL/GenBank/DDBJ whole genome shotgun (WGS) entry which is preliminary data.</text>
</comment>
<proteinExistence type="predicted"/>
<evidence type="ECO:0000256" key="1">
    <source>
        <dbReference type="SAM" id="SignalP"/>
    </source>
</evidence>
<evidence type="ECO:0000313" key="4">
    <source>
        <dbReference type="Proteomes" id="UP000676917"/>
    </source>
</evidence>
<keyword evidence="4" id="KW-1185">Reference proteome</keyword>
<gene>
    <name evidence="3" type="ORF">J43TS3_04710</name>
</gene>
<dbReference type="Gene3D" id="3.10.450.40">
    <property type="match status" value="2"/>
</dbReference>
<dbReference type="InterPro" id="IPR025711">
    <property type="entry name" value="PepSY"/>
</dbReference>
<feature type="signal peptide" evidence="1">
    <location>
        <begin position="1"/>
        <end position="25"/>
    </location>
</feature>
<accession>A0A919X7A4</accession>
<keyword evidence="1" id="KW-0732">Signal</keyword>
<dbReference type="Pfam" id="PF03413">
    <property type="entry name" value="PepSY"/>
    <property type="match status" value="2"/>
</dbReference>